<gene>
    <name evidence="2" type="primary">NHP2</name>
    <name evidence="2" type="ORF">ECANGB1_1038</name>
</gene>
<dbReference type="VEuPathDB" id="MicrosporidiaDB:ECANGB1_1038"/>
<reference evidence="2 3" key="1">
    <citation type="journal article" date="2017" name="Environ. Microbiol.">
        <title>Decay of the glycolytic pathway and adaptation to intranuclear parasitism within Enterocytozoonidae microsporidia.</title>
        <authorList>
            <person name="Wiredu Boakye D."/>
            <person name="Jaroenlak P."/>
            <person name="Prachumwat A."/>
            <person name="Williams T.A."/>
            <person name="Bateman K.S."/>
            <person name="Itsathitphaisarn O."/>
            <person name="Sritunyalucksana K."/>
            <person name="Paszkiewicz K.H."/>
            <person name="Moore K.A."/>
            <person name="Stentiford G.D."/>
            <person name="Williams B.A."/>
        </authorList>
    </citation>
    <scope>NUCLEOTIDE SEQUENCE [LARGE SCALE GENOMIC DNA]</scope>
    <source>
        <strain evidence="2 3">GB1</strain>
    </source>
</reference>
<dbReference type="Gene3D" id="3.30.1330.30">
    <property type="match status" value="1"/>
</dbReference>
<comment type="caution">
    <text evidence="2">The sequence shown here is derived from an EMBL/GenBank/DDBJ whole genome shotgun (WGS) entry which is preliminary data.</text>
</comment>
<evidence type="ECO:0000313" key="3">
    <source>
        <dbReference type="Proteomes" id="UP000192639"/>
    </source>
</evidence>
<dbReference type="AlphaFoldDB" id="A0A1Y1S867"/>
<evidence type="ECO:0000313" key="2">
    <source>
        <dbReference type="EMBL" id="ORD94217.1"/>
    </source>
</evidence>
<organism evidence="2 3">
    <name type="scientific">Enterospora canceri</name>
    <dbReference type="NCBI Taxonomy" id="1081671"/>
    <lineage>
        <taxon>Eukaryota</taxon>
        <taxon>Fungi</taxon>
        <taxon>Fungi incertae sedis</taxon>
        <taxon>Microsporidia</taxon>
        <taxon>Enterocytozoonidae</taxon>
        <taxon>Enterospora</taxon>
    </lineage>
</organism>
<dbReference type="InterPro" id="IPR029064">
    <property type="entry name" value="Ribosomal_eL30-like_sf"/>
</dbReference>
<dbReference type="EMBL" id="LWDP01000029">
    <property type="protein sequence ID" value="ORD94217.1"/>
    <property type="molecule type" value="Genomic_DNA"/>
</dbReference>
<dbReference type="Pfam" id="PF01248">
    <property type="entry name" value="Ribosomal_L7Ae"/>
    <property type="match status" value="1"/>
</dbReference>
<dbReference type="SUPFAM" id="SSF55315">
    <property type="entry name" value="L30e-like"/>
    <property type="match status" value="1"/>
</dbReference>
<dbReference type="Proteomes" id="UP000192639">
    <property type="component" value="Unassembled WGS sequence"/>
</dbReference>
<dbReference type="InterPro" id="IPR004038">
    <property type="entry name" value="Ribosomal_eL8/eL30/eS12/Gad45"/>
</dbReference>
<evidence type="ECO:0000259" key="1">
    <source>
        <dbReference type="Pfam" id="PF01248"/>
    </source>
</evidence>
<name>A0A1Y1S867_9MICR</name>
<feature type="domain" description="Ribosomal protein eL8/eL30/eS12/Gadd45" evidence="1">
    <location>
        <begin position="19"/>
        <end position="104"/>
    </location>
</feature>
<sequence>MLLKIAEPLADETTSKRILKEVIKADTNLISGIKACTKQITAIESNKSIFVINGTTQPADLVMHLPALCEEHSIPYIFVEDSKWIGNKTCVLLNDIGDEKYTKIFKHCQTKPE</sequence>
<proteinExistence type="predicted"/>
<dbReference type="OrthoDB" id="5364946at2759"/>
<keyword evidence="3" id="KW-1185">Reference proteome</keyword>
<accession>A0A1Y1S867</accession>
<protein>
    <submittedName>
        <fullName evidence="2">NHP2</fullName>
    </submittedName>
</protein>